<sequence length="1002" mass="108396">MLSTLASALPTAHPSAPLGPDSIDSAQPTPLPSPPAQEPSQPPTTIRKDADQGTQTDRIDERIPRSVTRQSPIRNEAAQTVAERADTMSAGRQRAFSDSDRYYSHASQHILHQAEPSSLPSYPSSGLTHPESAGAAAALFAQRSTSPVDVWRPSPTSTAGAAASMAHAKRFSPEPIVSRDTTGLGATVSSMDNEGSYVLSKQAKRSSLTGALEAMSQSNNRRRRDSSPGVIEANEIGHIVSRSPPGIPDRKASLGKISSLSGNGTLQQAAASETERQAARDENAGLRAATISMARYGESNGVPSSRPVSTVSDRPPRYPHLEEAARRVAQQRLARMGYDPNTIGTRSRSRTLDSSIPELHATAVSAEMESLDVAGRKKRGDDALLLMTVAKRNVQQRMVRQDQEISEKKGIIHRKDWDDIARNIAEKKLEAMMQSPESDSKVDIGGGRYVFREDVNKAAEKNVRPVLDEIDREATEKRWAEEELKEKHLAEKKDKENQKRVAALRKAQEKETKKELKKTKALEKKLQKEGKQPQKAPGQSPVPEPLVTPAATPISEVGRDQARKISMRDELAAGPPGPPARQQTEPQPNPESTVATLSPARRLLSPRRSETMPLKNKQEPELPRTTHGRSASISFAGLRGHLRRASRTFSSKNPPKDTASLKGPEVEPEVGTGPIRRTTMPLSNGAPTGPQSKTEKSAVRKPSLFNKLRRNFGGSARDYLRGERSPAHSPAHSIRSHQRPQSQPAPVVLNYPRPPSGNRSVPTRPQIQTPSTNRPPSEALPLSSSVPPIQESSNVPAPVDEPTPSNDTQTSSSDADDIAHGRNSLFNTLSANAASIRRSLSKRSRRKSSTPGGLDTHPEIVSPITDEAGSARNWDTGASNVSAITPSTHTPNHSFVVSSTSPSTHFTAPQASTASDVAMKPSDQDAASELMNRERRKSSGAGSVTKGKAPVILNRLRGASFGKKEKGKKIDGEVDEERARRLRVITGTGTVGRQESRFQEDL</sequence>
<dbReference type="InParanoid" id="A0A4S2N5K3"/>
<evidence type="ECO:0000256" key="1">
    <source>
        <dbReference type="SAM" id="MobiDB-lite"/>
    </source>
</evidence>
<feature type="compositionally biased region" description="Basic and acidic residues" evidence="1">
    <location>
        <begin position="46"/>
        <end position="64"/>
    </location>
</feature>
<feature type="compositionally biased region" description="Polar residues" evidence="1">
    <location>
        <begin position="824"/>
        <end position="833"/>
    </location>
</feature>
<protein>
    <submittedName>
        <fullName evidence="2">Uncharacterized protein</fullName>
    </submittedName>
</protein>
<feature type="compositionally biased region" description="Polar residues" evidence="1">
    <location>
        <begin position="680"/>
        <end position="692"/>
    </location>
</feature>
<feature type="compositionally biased region" description="Pro residues" evidence="1">
    <location>
        <begin position="29"/>
        <end position="42"/>
    </location>
</feature>
<feature type="compositionally biased region" description="Basic and acidic residues" evidence="1">
    <location>
        <begin position="557"/>
        <end position="571"/>
    </location>
</feature>
<feature type="compositionally biased region" description="Polar residues" evidence="1">
    <location>
        <begin position="256"/>
        <end position="271"/>
    </location>
</feature>
<feature type="compositionally biased region" description="Polar residues" evidence="1">
    <location>
        <begin position="782"/>
        <end position="795"/>
    </location>
</feature>
<feature type="region of interest" description="Disordered" evidence="1">
    <location>
        <begin position="209"/>
        <end position="281"/>
    </location>
</feature>
<feature type="compositionally biased region" description="Polar residues" evidence="1">
    <location>
        <begin position="803"/>
        <end position="813"/>
    </location>
</feature>
<dbReference type="Proteomes" id="UP000298138">
    <property type="component" value="Unassembled WGS sequence"/>
</dbReference>
<feature type="compositionally biased region" description="Basic residues" evidence="1">
    <location>
        <begin position="839"/>
        <end position="848"/>
    </location>
</feature>
<dbReference type="InterPro" id="IPR024527">
    <property type="entry name" value="Eisosome1"/>
</dbReference>
<feature type="region of interest" description="Disordered" evidence="1">
    <location>
        <begin position="295"/>
        <end position="319"/>
    </location>
</feature>
<accession>A0A4S2N5K3</accession>
<feature type="compositionally biased region" description="Basic and acidic residues" evidence="1">
    <location>
        <begin position="506"/>
        <end position="532"/>
    </location>
</feature>
<name>A0A4S2N5K3_9PEZI</name>
<dbReference type="AlphaFoldDB" id="A0A4S2N5K3"/>
<evidence type="ECO:0000313" key="2">
    <source>
        <dbReference type="EMBL" id="TGZ84520.1"/>
    </source>
</evidence>
<feature type="compositionally biased region" description="Polar residues" evidence="1">
    <location>
        <begin position="301"/>
        <end position="312"/>
    </location>
</feature>
<feature type="region of interest" description="Disordered" evidence="1">
    <location>
        <begin position="486"/>
        <end position="950"/>
    </location>
</feature>
<dbReference type="Pfam" id="PF12757">
    <property type="entry name" value="Eisosome1"/>
    <property type="match status" value="1"/>
</dbReference>
<dbReference type="GO" id="GO:0070941">
    <property type="term" value="P:eisosome assembly"/>
    <property type="evidence" value="ECO:0007669"/>
    <property type="project" value="TreeGrafter"/>
</dbReference>
<reference evidence="2 3" key="1">
    <citation type="submission" date="2019-04" db="EMBL/GenBank/DDBJ databases">
        <title>Comparative genomics and transcriptomics to analyze fruiting body development in filamentous ascomycetes.</title>
        <authorList>
            <consortium name="DOE Joint Genome Institute"/>
            <person name="Lutkenhaus R."/>
            <person name="Traeger S."/>
            <person name="Breuer J."/>
            <person name="Kuo A."/>
            <person name="Lipzen A."/>
            <person name="Pangilinan J."/>
            <person name="Dilworth D."/>
            <person name="Sandor L."/>
            <person name="Poggeler S."/>
            <person name="Barry K."/>
            <person name="Grigoriev I.V."/>
            <person name="Nowrousian M."/>
        </authorList>
    </citation>
    <scope>NUCLEOTIDE SEQUENCE [LARGE SCALE GENOMIC DNA]</scope>
    <source>
        <strain evidence="2 3">CBS 389.68</strain>
    </source>
</reference>
<feature type="compositionally biased region" description="Basic and acidic residues" evidence="1">
    <location>
        <begin position="486"/>
        <end position="499"/>
    </location>
</feature>
<feature type="compositionally biased region" description="Polar residues" evidence="1">
    <location>
        <begin position="581"/>
        <end position="596"/>
    </location>
</feature>
<dbReference type="EMBL" id="ML220112">
    <property type="protein sequence ID" value="TGZ84520.1"/>
    <property type="molecule type" value="Genomic_DNA"/>
</dbReference>
<feature type="compositionally biased region" description="Polar residues" evidence="1">
    <location>
        <begin position="757"/>
        <end position="775"/>
    </location>
</feature>
<organism evidence="2 3">
    <name type="scientific">Ascodesmis nigricans</name>
    <dbReference type="NCBI Taxonomy" id="341454"/>
    <lineage>
        <taxon>Eukaryota</taxon>
        <taxon>Fungi</taxon>
        <taxon>Dikarya</taxon>
        <taxon>Ascomycota</taxon>
        <taxon>Pezizomycotina</taxon>
        <taxon>Pezizomycetes</taxon>
        <taxon>Pezizales</taxon>
        <taxon>Ascodesmidaceae</taxon>
        <taxon>Ascodesmis</taxon>
    </lineage>
</organism>
<evidence type="ECO:0000313" key="3">
    <source>
        <dbReference type="Proteomes" id="UP000298138"/>
    </source>
</evidence>
<feature type="compositionally biased region" description="Polar residues" evidence="1">
    <location>
        <begin position="876"/>
        <end position="915"/>
    </location>
</feature>
<keyword evidence="3" id="KW-1185">Reference proteome</keyword>
<feature type="region of interest" description="Disordered" evidence="1">
    <location>
        <begin position="1"/>
        <end position="184"/>
    </location>
</feature>
<proteinExistence type="predicted"/>
<dbReference type="OrthoDB" id="4070583at2759"/>
<dbReference type="STRING" id="341454.A0A4S2N5K3"/>
<feature type="compositionally biased region" description="Low complexity" evidence="1">
    <location>
        <begin position="116"/>
        <end position="125"/>
    </location>
</feature>
<dbReference type="PANTHER" id="PTHR28298">
    <property type="entry name" value="EISOSOME PROTEIN 1"/>
    <property type="match status" value="1"/>
</dbReference>
<dbReference type="PANTHER" id="PTHR28298:SF1">
    <property type="entry name" value="EISOSOME PROTEIN 1"/>
    <property type="match status" value="1"/>
</dbReference>
<gene>
    <name evidence="2" type="ORF">EX30DRAFT_360565</name>
</gene>